<reference evidence="2" key="2">
    <citation type="submission" date="2025-08" db="UniProtKB">
        <authorList>
            <consortium name="Ensembl"/>
        </authorList>
    </citation>
    <scope>IDENTIFICATION</scope>
</reference>
<organism evidence="2 3">
    <name type="scientific">Gasterosteus aculeatus aculeatus</name>
    <name type="common">three-spined stickleback</name>
    <dbReference type="NCBI Taxonomy" id="481459"/>
    <lineage>
        <taxon>Eukaryota</taxon>
        <taxon>Metazoa</taxon>
        <taxon>Chordata</taxon>
        <taxon>Craniata</taxon>
        <taxon>Vertebrata</taxon>
        <taxon>Euteleostomi</taxon>
        <taxon>Actinopterygii</taxon>
        <taxon>Neopterygii</taxon>
        <taxon>Teleostei</taxon>
        <taxon>Neoteleostei</taxon>
        <taxon>Acanthomorphata</taxon>
        <taxon>Eupercaria</taxon>
        <taxon>Perciformes</taxon>
        <taxon>Cottioidei</taxon>
        <taxon>Gasterosteales</taxon>
        <taxon>Gasterosteidae</taxon>
        <taxon>Gasterosteus</taxon>
    </lineage>
</organism>
<proteinExistence type="predicted"/>
<dbReference type="Gene3D" id="1.20.58.2190">
    <property type="match status" value="1"/>
</dbReference>
<dbReference type="GO" id="GO:0070530">
    <property type="term" value="F:K63-linked polyubiquitin modification-dependent protein binding"/>
    <property type="evidence" value="ECO:0007669"/>
    <property type="project" value="TreeGrafter"/>
</dbReference>
<dbReference type="GO" id="GO:1990450">
    <property type="term" value="F:linear polyubiquitin binding"/>
    <property type="evidence" value="ECO:0007669"/>
    <property type="project" value="TreeGrafter"/>
</dbReference>
<reference evidence="2" key="3">
    <citation type="submission" date="2025-09" db="UniProtKB">
        <authorList>
            <consortium name="Ensembl"/>
        </authorList>
    </citation>
    <scope>IDENTIFICATION</scope>
</reference>
<dbReference type="SUPFAM" id="SSF143503">
    <property type="entry name" value="PUG domain-like"/>
    <property type="match status" value="1"/>
</dbReference>
<dbReference type="GeneTree" id="ENSGT00970000198242"/>
<dbReference type="AlphaFoldDB" id="A0AAQ4QE25"/>
<dbReference type="GO" id="GO:0036435">
    <property type="term" value="F:K48-linked polyubiquitin modification-dependent protein binding"/>
    <property type="evidence" value="ECO:0007669"/>
    <property type="project" value="TreeGrafter"/>
</dbReference>
<dbReference type="GO" id="GO:0071797">
    <property type="term" value="C:LUBAC complex"/>
    <property type="evidence" value="ECO:0007669"/>
    <property type="project" value="InterPro"/>
</dbReference>
<protein>
    <recommendedName>
        <fullName evidence="1">PUB domain-containing protein</fullName>
    </recommendedName>
</protein>
<dbReference type="Proteomes" id="UP000007635">
    <property type="component" value="Unassembled WGS sequence"/>
</dbReference>
<reference evidence="2 3" key="1">
    <citation type="journal article" date="2021" name="G3 (Bethesda)">
        <title>Improved contiguity of the threespine stickleback genome using long-read sequencing.</title>
        <authorList>
            <person name="Nath S."/>
            <person name="Shaw D.E."/>
            <person name="White M.A."/>
        </authorList>
    </citation>
    <scope>NUCLEOTIDE SEQUENCE [LARGE SCALE GENOMIC DNA]</scope>
    <source>
        <strain evidence="2 3">Lake Benthic</strain>
    </source>
</reference>
<feature type="domain" description="PUB" evidence="1">
    <location>
        <begin position="68"/>
        <end position="142"/>
    </location>
</feature>
<dbReference type="Ensembl" id="ENSGACT00000036637.1">
    <property type="protein sequence ID" value="ENSGACP00000048857.1"/>
    <property type="gene ID" value="ENSGACG00000035717.1"/>
</dbReference>
<sequence>MSSGASGQMEELRRRSQSLLSSSGSAQDVKAEVQTMAGVLLPLSEKYRLLGAETMLRENTVLESLSRLVKALSILEKYGCNLTSPARPRYWRSVKHNNPVFRSTVDAVKGGRAVLFLYGYTSQQADGLSFPDDVSQPDAAHVAAVTLEVMTLRTEVDMLVKVRAASVGRSLEVSWGLKGSFCSFFREPILTRRASETSSPSSSRRSVPTRPRRCHVIQSHAFLLGPC</sequence>
<dbReference type="InterPro" id="IPR026254">
    <property type="entry name" value="RNF31-like"/>
</dbReference>
<dbReference type="GO" id="GO:0061630">
    <property type="term" value="F:ubiquitin protein ligase activity"/>
    <property type="evidence" value="ECO:0007669"/>
    <property type="project" value="TreeGrafter"/>
</dbReference>
<dbReference type="Pfam" id="PF09409">
    <property type="entry name" value="PUB"/>
    <property type="match status" value="1"/>
</dbReference>
<dbReference type="PANTHER" id="PTHR16004:SF5">
    <property type="entry name" value="E3 UBIQUITIN-PROTEIN LIGASE RNF31"/>
    <property type="match status" value="1"/>
</dbReference>
<name>A0AAQ4QE25_GASAC</name>
<dbReference type="InterPro" id="IPR018997">
    <property type="entry name" value="PUB_domain"/>
</dbReference>
<accession>A0AAQ4QE25</accession>
<keyword evidence="3" id="KW-1185">Reference proteome</keyword>
<dbReference type="GO" id="GO:0097039">
    <property type="term" value="P:protein linear polyubiquitination"/>
    <property type="evidence" value="ECO:0007669"/>
    <property type="project" value="TreeGrafter"/>
</dbReference>
<evidence type="ECO:0000259" key="1">
    <source>
        <dbReference type="Pfam" id="PF09409"/>
    </source>
</evidence>
<dbReference type="InterPro" id="IPR036339">
    <property type="entry name" value="PUB-like_dom_sf"/>
</dbReference>
<evidence type="ECO:0000313" key="3">
    <source>
        <dbReference type="Proteomes" id="UP000007635"/>
    </source>
</evidence>
<dbReference type="PANTHER" id="PTHR16004">
    <property type="entry name" value="RING FINGER PROTEIN 31-RELATED"/>
    <property type="match status" value="1"/>
</dbReference>
<evidence type="ECO:0000313" key="2">
    <source>
        <dbReference type="Ensembl" id="ENSGACP00000048857.1"/>
    </source>
</evidence>